<protein>
    <submittedName>
        <fullName evidence="4">60S ribosomal protein L35</fullName>
    </submittedName>
</protein>
<keyword evidence="3" id="KW-0687">Ribonucleoprotein</keyword>
<gene>
    <name evidence="4" type="ORF">Eint_111980</name>
</gene>
<organism evidence="4 5">
    <name type="scientific">Encephalitozoon intestinalis (strain ATCC 50506)</name>
    <name type="common">Microsporidian parasite</name>
    <name type="synonym">Septata intestinalis</name>
    <dbReference type="NCBI Taxonomy" id="876142"/>
    <lineage>
        <taxon>Eukaryota</taxon>
        <taxon>Fungi</taxon>
        <taxon>Fungi incertae sedis</taxon>
        <taxon>Microsporidia</taxon>
        <taxon>Unikaryonidae</taxon>
        <taxon>Encephalitozoon</taxon>
    </lineage>
</organism>
<evidence type="ECO:0000313" key="5">
    <source>
        <dbReference type="Proteomes" id="UP000002313"/>
    </source>
</evidence>
<dbReference type="HAMAP" id="MF_00374">
    <property type="entry name" value="Ribosomal_uL29"/>
    <property type="match status" value="1"/>
</dbReference>
<proteinExistence type="inferred from homology"/>
<comment type="similarity">
    <text evidence="1">Belongs to the universal ribosomal protein uL29 family.</text>
</comment>
<reference evidence="4 5" key="2">
    <citation type="journal article" date="2012" name="Proc. Natl. Acad. Sci. U.S.A.">
        <title>Gain and loss of multiple functionally related, horizontally transferred genes in the reduced genomes of two microsporidian parasites.</title>
        <authorList>
            <person name="Pombert J.-F."/>
            <person name="Selman M."/>
            <person name="Burki F."/>
            <person name="Bardell F.T."/>
            <person name="Farinelli L."/>
            <person name="Solter L.F."/>
            <person name="Whitman D.W."/>
            <person name="Weiss L.M."/>
            <person name="Corradi N."/>
            <person name="Keeling P.J."/>
        </authorList>
    </citation>
    <scope>NUCLEOTIDE SEQUENCE [LARGE SCALE GENOMIC DNA]</scope>
    <source>
        <strain evidence="4 5">ATCC 50506</strain>
    </source>
</reference>
<dbReference type="NCBIfam" id="TIGR00012">
    <property type="entry name" value="L29"/>
    <property type="match status" value="1"/>
</dbReference>
<dbReference type="Gene3D" id="6.10.250.3450">
    <property type="match status" value="1"/>
</dbReference>
<dbReference type="InterPro" id="IPR001854">
    <property type="entry name" value="Ribosomal_uL29"/>
</dbReference>
<dbReference type="GeneID" id="9699766"/>
<name>E0SA75_ENCIT</name>
<dbReference type="KEGG" id="ein:Eint_111980"/>
<keyword evidence="5" id="KW-1185">Reference proteome</keyword>
<dbReference type="EMBL" id="CP001952">
    <property type="protein sequence ID" value="ADM12697.1"/>
    <property type="molecule type" value="Genomic_DNA"/>
</dbReference>
<dbReference type="GO" id="GO:0003729">
    <property type="term" value="F:mRNA binding"/>
    <property type="evidence" value="ECO:0007669"/>
    <property type="project" value="TreeGrafter"/>
</dbReference>
<evidence type="ECO:0000313" key="4">
    <source>
        <dbReference type="EMBL" id="ADM12697.1"/>
    </source>
</evidence>
<dbReference type="GO" id="GO:0003735">
    <property type="term" value="F:structural constituent of ribosome"/>
    <property type="evidence" value="ECO:0007669"/>
    <property type="project" value="InterPro"/>
</dbReference>
<reference evidence="4 5" key="1">
    <citation type="journal article" date="2010" name="Nat. Commun.">
        <title>The complete sequence of the smallest known nuclear genome from the microsporidian Encephalitozoon intestinalis.</title>
        <authorList>
            <person name="Corradi N."/>
            <person name="Pombert J.-F."/>
            <person name="Farinelli L."/>
            <person name="Didier E.S."/>
            <person name="Keeling P.J."/>
        </authorList>
    </citation>
    <scope>NUCLEOTIDE SEQUENCE [LARGE SCALE GENOMIC DNA]</scope>
    <source>
        <strain evidence="4 5">ATCC 50506</strain>
    </source>
</reference>
<dbReference type="PANTHER" id="PTHR45722">
    <property type="entry name" value="60S RIBOSOMAL PROTEIN L35"/>
    <property type="match status" value="1"/>
</dbReference>
<sequence length="122" mass="14393">MKIEASELRQLSVEQLEEKAREIKADLAALRQKKNSGDVGEDDIKTTRKNLARLLTIRREKILEKLVDEYKGIPVHKLPNILRPRLNRAKRQALTKHQLRRKTARQRAKERKFPKVIFAYNE</sequence>
<dbReference type="VEuPathDB" id="MicrosporidiaDB:Eint_111980"/>
<dbReference type="OrthoDB" id="528635at2759"/>
<evidence type="ECO:0000256" key="2">
    <source>
        <dbReference type="ARBA" id="ARBA00022980"/>
    </source>
</evidence>
<dbReference type="GO" id="GO:0006412">
    <property type="term" value="P:translation"/>
    <property type="evidence" value="ECO:0007669"/>
    <property type="project" value="InterPro"/>
</dbReference>
<evidence type="ECO:0000256" key="1">
    <source>
        <dbReference type="ARBA" id="ARBA00009254"/>
    </source>
</evidence>
<dbReference type="GO" id="GO:0000463">
    <property type="term" value="P:maturation of LSU-rRNA from tricistronic rRNA transcript (SSU-rRNA, 5.8S rRNA, LSU-rRNA)"/>
    <property type="evidence" value="ECO:0007669"/>
    <property type="project" value="InterPro"/>
</dbReference>
<dbReference type="AlphaFoldDB" id="E0SA75"/>
<accession>E0SA75</accession>
<dbReference type="RefSeq" id="XP_003074057.1">
    <property type="nucleotide sequence ID" value="XM_003074011.1"/>
</dbReference>
<dbReference type="Gene3D" id="1.10.287.310">
    <property type="match status" value="1"/>
</dbReference>
<dbReference type="SUPFAM" id="SSF46561">
    <property type="entry name" value="Ribosomal protein L29 (L29p)"/>
    <property type="match status" value="1"/>
</dbReference>
<dbReference type="GO" id="GO:0022625">
    <property type="term" value="C:cytosolic large ribosomal subunit"/>
    <property type="evidence" value="ECO:0007669"/>
    <property type="project" value="InterPro"/>
</dbReference>
<dbReference type="HOGENOM" id="CLU_110381_3_0_1"/>
<dbReference type="Proteomes" id="UP000002313">
    <property type="component" value="Chromosome XI"/>
</dbReference>
<dbReference type="PANTHER" id="PTHR45722:SF2">
    <property type="entry name" value="LARGE RIBOSOMAL SUBUNIT PROTEIN UL29-RELATED"/>
    <property type="match status" value="1"/>
</dbReference>
<dbReference type="InterPro" id="IPR036049">
    <property type="entry name" value="Ribosomal_uL29_sf"/>
</dbReference>
<keyword evidence="2 4" id="KW-0689">Ribosomal protein</keyword>
<dbReference type="Pfam" id="PF00831">
    <property type="entry name" value="Ribosomal_L29"/>
    <property type="match status" value="1"/>
</dbReference>
<dbReference type="InterPro" id="IPR045059">
    <property type="entry name" value="Ribosomal_uL29_euk"/>
</dbReference>
<evidence type="ECO:0000256" key="3">
    <source>
        <dbReference type="ARBA" id="ARBA00023274"/>
    </source>
</evidence>